<organism evidence="10 11">
    <name type="scientific">Bdellovibrio bacteriovorus</name>
    <dbReference type="NCBI Taxonomy" id="959"/>
    <lineage>
        <taxon>Bacteria</taxon>
        <taxon>Pseudomonadati</taxon>
        <taxon>Bdellovibrionota</taxon>
        <taxon>Bdellovibrionia</taxon>
        <taxon>Bdellovibrionales</taxon>
        <taxon>Pseudobdellovibrionaceae</taxon>
        <taxon>Bdellovibrio</taxon>
    </lineage>
</organism>
<evidence type="ECO:0000256" key="7">
    <source>
        <dbReference type="ARBA" id="ARBA00023237"/>
    </source>
</evidence>
<dbReference type="EMBL" id="LUKE01000006">
    <property type="protein sequence ID" value="KYG61399.1"/>
    <property type="molecule type" value="Genomic_DNA"/>
</dbReference>
<feature type="signal peptide" evidence="9">
    <location>
        <begin position="1"/>
        <end position="19"/>
    </location>
</feature>
<keyword evidence="7" id="KW-0998">Cell outer membrane</keyword>
<evidence type="ECO:0000256" key="5">
    <source>
        <dbReference type="ARBA" id="ARBA00022692"/>
    </source>
</evidence>
<keyword evidence="6" id="KW-0472">Membrane</keyword>
<comment type="subcellular location">
    <subcellularLocation>
        <location evidence="1">Cell outer membrane</location>
    </subcellularLocation>
</comment>
<evidence type="ECO:0000256" key="9">
    <source>
        <dbReference type="SAM" id="SignalP"/>
    </source>
</evidence>
<name>A0A150WEE0_BDEBC</name>
<keyword evidence="8" id="KW-0175">Coiled coil</keyword>
<keyword evidence="4" id="KW-1134">Transmembrane beta strand</keyword>
<dbReference type="Pfam" id="PF02321">
    <property type="entry name" value="OEP"/>
    <property type="match status" value="1"/>
</dbReference>
<evidence type="ECO:0000256" key="6">
    <source>
        <dbReference type="ARBA" id="ARBA00023136"/>
    </source>
</evidence>
<evidence type="ECO:0000256" key="2">
    <source>
        <dbReference type="ARBA" id="ARBA00007613"/>
    </source>
</evidence>
<proteinExistence type="inferred from homology"/>
<feature type="coiled-coil region" evidence="8">
    <location>
        <begin position="336"/>
        <end position="370"/>
    </location>
</feature>
<dbReference type="GO" id="GO:0015288">
    <property type="term" value="F:porin activity"/>
    <property type="evidence" value="ECO:0007669"/>
    <property type="project" value="TreeGrafter"/>
</dbReference>
<dbReference type="OrthoDB" id="5288879at2"/>
<dbReference type="GO" id="GO:1990281">
    <property type="term" value="C:efflux pump complex"/>
    <property type="evidence" value="ECO:0007669"/>
    <property type="project" value="TreeGrafter"/>
</dbReference>
<keyword evidence="9" id="KW-0732">Signal</keyword>
<evidence type="ECO:0000313" key="10">
    <source>
        <dbReference type="EMBL" id="KYG61399.1"/>
    </source>
</evidence>
<gene>
    <name evidence="10" type="ORF">AZI86_16935</name>
</gene>
<keyword evidence="3" id="KW-0813">Transport</keyword>
<dbReference type="Proteomes" id="UP000075320">
    <property type="component" value="Unassembled WGS sequence"/>
</dbReference>
<evidence type="ECO:0000256" key="1">
    <source>
        <dbReference type="ARBA" id="ARBA00004442"/>
    </source>
</evidence>
<comment type="similarity">
    <text evidence="2">Belongs to the outer membrane factor (OMF) (TC 1.B.17) family.</text>
</comment>
<feature type="coiled-coil region" evidence="8">
    <location>
        <begin position="181"/>
        <end position="208"/>
    </location>
</feature>
<reference evidence="10 11" key="1">
    <citation type="submission" date="2016-03" db="EMBL/GenBank/DDBJ databases">
        <authorList>
            <person name="Ploux O."/>
        </authorList>
    </citation>
    <scope>NUCLEOTIDE SEQUENCE [LARGE SCALE GENOMIC DNA]</scope>
    <source>
        <strain evidence="10 11">R0</strain>
    </source>
</reference>
<evidence type="ECO:0000313" key="11">
    <source>
        <dbReference type="Proteomes" id="UP000075320"/>
    </source>
</evidence>
<accession>A0A150WEE0</accession>
<dbReference type="InterPro" id="IPR051906">
    <property type="entry name" value="TolC-like"/>
</dbReference>
<comment type="caution">
    <text evidence="10">The sequence shown here is derived from an EMBL/GenBank/DDBJ whole genome shotgun (WGS) entry which is preliminary data.</text>
</comment>
<evidence type="ECO:0000256" key="3">
    <source>
        <dbReference type="ARBA" id="ARBA00022448"/>
    </source>
</evidence>
<dbReference type="Gene3D" id="1.20.1600.10">
    <property type="entry name" value="Outer membrane efflux proteins (OEP)"/>
    <property type="match status" value="1"/>
</dbReference>
<dbReference type="PANTHER" id="PTHR30026:SF20">
    <property type="entry name" value="OUTER MEMBRANE PROTEIN TOLC"/>
    <property type="match status" value="1"/>
</dbReference>
<dbReference type="GO" id="GO:0009279">
    <property type="term" value="C:cell outer membrane"/>
    <property type="evidence" value="ECO:0007669"/>
    <property type="project" value="UniProtKB-SubCell"/>
</dbReference>
<feature type="chain" id="PRO_5007572712" evidence="9">
    <location>
        <begin position="20"/>
        <end position="415"/>
    </location>
</feature>
<sequence length="415" mass="47658">MKYYVVFVIALFSVGTAVAQTAISPENLESLLKEKNTRVSAAKLNVEAAESRTGYLGRSFIPSVDLYASQESFKMGQAEQKNQPTYGAEVRLNLFNGGADRLENDVRHLEVSKRGFQSQKTVAEELLKARNLYWQMSFLTKKKELLGKTLDLNSSNLQGALKRIRSGVATDSDRFEFEMKDVDLRRELKQTDLELQNLSQEMNLILNLPPDNGYKLTQELGHEHEFIKELKPQEGQNSFWYLEQQTEAEQKTLSAQQSGRSLWPKLEAFAGYNQYNEREKEYPESSDRTESVVGLRLRLNLADGFTALQDSSSYKKQALAEQRLAEFQKNSLSVALENETRRLHFLHDQVHEAEENINRAERYYKLTQSEYARGVKNSPDVLGAAEKLYERRHKYFEILRDFQLSRSQALAVLGK</sequence>
<evidence type="ECO:0000256" key="4">
    <source>
        <dbReference type="ARBA" id="ARBA00022452"/>
    </source>
</evidence>
<dbReference type="AlphaFoldDB" id="A0A150WEE0"/>
<dbReference type="RefSeq" id="WP_061836481.1">
    <property type="nucleotide sequence ID" value="NZ_LUKE01000006.1"/>
</dbReference>
<dbReference type="InterPro" id="IPR003423">
    <property type="entry name" value="OMP_efflux"/>
</dbReference>
<keyword evidence="5" id="KW-0812">Transmembrane</keyword>
<evidence type="ECO:0000256" key="8">
    <source>
        <dbReference type="SAM" id="Coils"/>
    </source>
</evidence>
<dbReference type="PANTHER" id="PTHR30026">
    <property type="entry name" value="OUTER MEMBRANE PROTEIN TOLC"/>
    <property type="match status" value="1"/>
</dbReference>
<dbReference type="SUPFAM" id="SSF56954">
    <property type="entry name" value="Outer membrane efflux proteins (OEP)"/>
    <property type="match status" value="1"/>
</dbReference>
<protein>
    <submittedName>
        <fullName evidence="10">Uncharacterized protein</fullName>
    </submittedName>
</protein>
<keyword evidence="11" id="KW-1185">Reference proteome</keyword>
<dbReference type="GO" id="GO:0015562">
    <property type="term" value="F:efflux transmembrane transporter activity"/>
    <property type="evidence" value="ECO:0007669"/>
    <property type="project" value="InterPro"/>
</dbReference>